<keyword evidence="4" id="KW-0862">Zinc</keyword>
<evidence type="ECO:0000256" key="4">
    <source>
        <dbReference type="ARBA" id="ARBA00022833"/>
    </source>
</evidence>
<evidence type="ECO:0000313" key="11">
    <source>
        <dbReference type="Proteomes" id="UP001190700"/>
    </source>
</evidence>
<keyword evidence="3 6" id="KW-0863">Zinc-finger</keyword>
<evidence type="ECO:0000256" key="6">
    <source>
        <dbReference type="PROSITE-ProRule" id="PRU00027"/>
    </source>
</evidence>
<dbReference type="InterPro" id="IPR036236">
    <property type="entry name" value="Znf_C2H2_sf"/>
</dbReference>
<evidence type="ECO:0000256" key="3">
    <source>
        <dbReference type="ARBA" id="ARBA00022771"/>
    </source>
</evidence>
<evidence type="ECO:0000256" key="5">
    <source>
        <dbReference type="ARBA" id="ARBA00023242"/>
    </source>
</evidence>
<dbReference type="InterPro" id="IPR003656">
    <property type="entry name" value="Znf_BED"/>
</dbReference>
<gene>
    <name evidence="10" type="ORF">CYMTET_18125</name>
</gene>
<dbReference type="Proteomes" id="UP001190700">
    <property type="component" value="Unassembled WGS sequence"/>
</dbReference>
<dbReference type="InterPro" id="IPR000953">
    <property type="entry name" value="Chromo/chromo_shadow_dom"/>
</dbReference>
<dbReference type="AlphaFoldDB" id="A0AAE0L6G5"/>
<dbReference type="SUPFAM" id="SSF54160">
    <property type="entry name" value="Chromo domain-like"/>
    <property type="match status" value="1"/>
</dbReference>
<keyword evidence="11" id="KW-1185">Reference proteome</keyword>
<dbReference type="InterPro" id="IPR051219">
    <property type="entry name" value="Heterochromatin_chromo-domain"/>
</dbReference>
<dbReference type="SUPFAM" id="SSF57667">
    <property type="entry name" value="beta-beta-alpha zinc fingers"/>
    <property type="match status" value="1"/>
</dbReference>
<comment type="caution">
    <text evidence="10">The sequence shown here is derived from an EMBL/GenBank/DDBJ whole genome shotgun (WGS) entry which is preliminary data.</text>
</comment>
<evidence type="ECO:0000313" key="10">
    <source>
        <dbReference type="EMBL" id="KAK3273647.1"/>
    </source>
</evidence>
<reference evidence="10 11" key="1">
    <citation type="journal article" date="2015" name="Genome Biol. Evol.">
        <title>Comparative Genomics of a Bacterivorous Green Alga Reveals Evolutionary Causalities and Consequences of Phago-Mixotrophic Mode of Nutrition.</title>
        <authorList>
            <person name="Burns J.A."/>
            <person name="Paasch A."/>
            <person name="Narechania A."/>
            <person name="Kim E."/>
        </authorList>
    </citation>
    <scope>NUCLEOTIDE SEQUENCE [LARGE SCALE GENOMIC DNA]</scope>
    <source>
        <strain evidence="10 11">PLY_AMNH</strain>
    </source>
</reference>
<name>A0AAE0L6G5_9CHLO</name>
<dbReference type="SMART" id="SM00614">
    <property type="entry name" value="ZnF_BED"/>
    <property type="match status" value="1"/>
</dbReference>
<dbReference type="GO" id="GO:0008270">
    <property type="term" value="F:zinc ion binding"/>
    <property type="evidence" value="ECO:0007669"/>
    <property type="project" value="UniProtKB-KW"/>
</dbReference>
<evidence type="ECO:0000256" key="2">
    <source>
        <dbReference type="ARBA" id="ARBA00022723"/>
    </source>
</evidence>
<dbReference type="CDD" id="cd00024">
    <property type="entry name" value="CD_CSD"/>
    <property type="match status" value="1"/>
</dbReference>
<feature type="domain" description="Chromo" evidence="8">
    <location>
        <begin position="40"/>
        <end position="103"/>
    </location>
</feature>
<dbReference type="InterPro" id="IPR016197">
    <property type="entry name" value="Chromo-like_dom_sf"/>
</dbReference>
<dbReference type="GO" id="GO:0005634">
    <property type="term" value="C:nucleus"/>
    <property type="evidence" value="ECO:0007669"/>
    <property type="project" value="UniProtKB-SubCell"/>
</dbReference>
<organism evidence="10 11">
    <name type="scientific">Cymbomonas tetramitiformis</name>
    <dbReference type="NCBI Taxonomy" id="36881"/>
    <lineage>
        <taxon>Eukaryota</taxon>
        <taxon>Viridiplantae</taxon>
        <taxon>Chlorophyta</taxon>
        <taxon>Pyramimonadophyceae</taxon>
        <taxon>Pyramimonadales</taxon>
        <taxon>Pyramimonadaceae</taxon>
        <taxon>Cymbomonas</taxon>
    </lineage>
</organism>
<dbReference type="SMART" id="SM00298">
    <property type="entry name" value="CHROMO"/>
    <property type="match status" value="1"/>
</dbReference>
<accession>A0AAE0L6G5</accession>
<evidence type="ECO:0000259" key="8">
    <source>
        <dbReference type="PROSITE" id="PS50013"/>
    </source>
</evidence>
<dbReference type="Gene3D" id="2.40.50.40">
    <property type="match status" value="1"/>
</dbReference>
<dbReference type="GO" id="GO:0003677">
    <property type="term" value="F:DNA binding"/>
    <property type="evidence" value="ECO:0007669"/>
    <property type="project" value="InterPro"/>
</dbReference>
<dbReference type="PROSITE" id="PS50013">
    <property type="entry name" value="CHROMO_2"/>
    <property type="match status" value="1"/>
</dbReference>
<dbReference type="Pfam" id="PF00385">
    <property type="entry name" value="Chromo"/>
    <property type="match status" value="1"/>
</dbReference>
<proteinExistence type="predicted"/>
<protein>
    <recommendedName>
        <fullName evidence="12">Chromo domain-containing protein</fullName>
    </recommendedName>
</protein>
<evidence type="ECO:0000256" key="1">
    <source>
        <dbReference type="ARBA" id="ARBA00004123"/>
    </source>
</evidence>
<feature type="region of interest" description="Disordered" evidence="7">
    <location>
        <begin position="92"/>
        <end position="133"/>
    </location>
</feature>
<sequence length="207" mass="23449">MAKRGRGTKRRSSFGVTLVSQGKGAIKRTQLSPFDAAGSDEVEYFVRAIKAERISRGVPQWLIGWEGYSDKEDTWEPIGHLAGHEQEIGAFRKRRSDEAAADEEEASAKKKRRQEEKEQTISDCDGYEEASGGKRRSTCWKHYKVQKDENGKIANVKCLLCPIDNKSIPFCGNTINLRSHLASMHKDVYCKMVIIVYYPPLSWVHPT</sequence>
<keyword evidence="2" id="KW-0479">Metal-binding</keyword>
<evidence type="ECO:0008006" key="12">
    <source>
        <dbReference type="Google" id="ProtNLM"/>
    </source>
</evidence>
<dbReference type="PROSITE" id="PS50808">
    <property type="entry name" value="ZF_BED"/>
    <property type="match status" value="1"/>
</dbReference>
<dbReference type="EMBL" id="LGRX02008342">
    <property type="protein sequence ID" value="KAK3273647.1"/>
    <property type="molecule type" value="Genomic_DNA"/>
</dbReference>
<dbReference type="PANTHER" id="PTHR22812">
    <property type="entry name" value="CHROMOBOX PROTEIN"/>
    <property type="match status" value="1"/>
</dbReference>
<feature type="domain" description="BED-type" evidence="9">
    <location>
        <begin position="134"/>
        <end position="192"/>
    </location>
</feature>
<evidence type="ECO:0000256" key="7">
    <source>
        <dbReference type="SAM" id="MobiDB-lite"/>
    </source>
</evidence>
<evidence type="ECO:0000259" key="9">
    <source>
        <dbReference type="PROSITE" id="PS50808"/>
    </source>
</evidence>
<keyword evidence="5" id="KW-0539">Nucleus</keyword>
<dbReference type="InterPro" id="IPR023780">
    <property type="entry name" value="Chromo_domain"/>
</dbReference>
<comment type="subcellular location">
    <subcellularLocation>
        <location evidence="1">Nucleus</location>
    </subcellularLocation>
</comment>